<reference evidence="1 2" key="1">
    <citation type="journal article" date="2007" name="PLoS Genet.">
        <title>The complete genome sequence of Yersinia pseudotuberculosis IP31758, the causative agent of Far East scarlet-like fever.</title>
        <authorList>
            <person name="Eppinger M."/>
            <person name="Rosovitz M.J."/>
            <person name="Fricke W.F."/>
            <person name="Rasko D.A."/>
            <person name="Kokorina G."/>
            <person name="Fayolle C."/>
            <person name="Lindler L.E."/>
            <person name="Carniel E."/>
            <person name="Ravel J."/>
        </authorList>
    </citation>
    <scope>NUCLEOTIDE SEQUENCE [LARGE SCALE GENOMIC DNA]</scope>
    <source>
        <strain evidence="1 2">IP 31758</strain>
    </source>
</reference>
<evidence type="ECO:0000313" key="2">
    <source>
        <dbReference type="Proteomes" id="UP000002412"/>
    </source>
</evidence>
<name>A0A0U1QYM2_YERP3</name>
<dbReference type="Proteomes" id="UP000002412">
    <property type="component" value="Chromosome"/>
</dbReference>
<evidence type="ECO:0000313" key="1">
    <source>
        <dbReference type="EMBL" id="ABS47829.1"/>
    </source>
</evidence>
<organism evidence="1 2">
    <name type="scientific">Yersinia pseudotuberculosis serotype O:1b (strain IP 31758)</name>
    <dbReference type="NCBI Taxonomy" id="349747"/>
    <lineage>
        <taxon>Bacteria</taxon>
        <taxon>Pseudomonadati</taxon>
        <taxon>Pseudomonadota</taxon>
        <taxon>Gammaproteobacteria</taxon>
        <taxon>Enterobacterales</taxon>
        <taxon>Yersiniaceae</taxon>
        <taxon>Yersinia</taxon>
    </lineage>
</organism>
<protein>
    <submittedName>
        <fullName evidence="1">Uncharacterized protein</fullName>
    </submittedName>
</protein>
<dbReference type="HOGENOM" id="CLU_3319651_0_0_6"/>
<dbReference type="EMBL" id="CP000720">
    <property type="protein sequence ID" value="ABS47829.1"/>
    <property type="molecule type" value="Genomic_DNA"/>
</dbReference>
<dbReference type="AlphaFoldDB" id="A0A0U1QYM2"/>
<sequence>MMKMAEDGISAWLNSQCFVLGLWERILGERKMIVASSNC</sequence>
<dbReference type="KEGG" id="ypi:YpsIP31758_0842"/>
<gene>
    <name evidence="1" type="ordered locus">YpsIP31758_0842</name>
</gene>
<proteinExistence type="predicted"/>
<accession>A0A0U1QYM2</accession>